<keyword evidence="1" id="KW-0472">Membrane</keyword>
<dbReference type="EMBL" id="JARQZJ010000121">
    <property type="protein sequence ID" value="KAK9887820.1"/>
    <property type="molecule type" value="Genomic_DNA"/>
</dbReference>
<accession>A0AAW1V2W4</accession>
<sequence>MKSILLLAVCKRNLEAILEEKLLIMNSTIHKNIIFILAFVLIKLLLISVGNKERVILYYVKYSKWKKCKQMLKGYEFITLVHKNDRCLKVALKNLKYINKMQKCSGPE</sequence>
<feature type="transmembrane region" description="Helical" evidence="1">
    <location>
        <begin position="32"/>
        <end position="51"/>
    </location>
</feature>
<protein>
    <submittedName>
        <fullName evidence="2">Uncharacterized protein</fullName>
    </submittedName>
</protein>
<dbReference type="Proteomes" id="UP001431783">
    <property type="component" value="Unassembled WGS sequence"/>
</dbReference>
<gene>
    <name evidence="2" type="ORF">WA026_000135</name>
</gene>
<proteinExistence type="predicted"/>
<keyword evidence="1" id="KW-0812">Transmembrane</keyword>
<dbReference type="AlphaFoldDB" id="A0AAW1V2W4"/>
<comment type="caution">
    <text evidence="2">The sequence shown here is derived from an EMBL/GenBank/DDBJ whole genome shotgun (WGS) entry which is preliminary data.</text>
</comment>
<name>A0AAW1V2W4_9CUCU</name>
<reference evidence="2 3" key="1">
    <citation type="submission" date="2023-03" db="EMBL/GenBank/DDBJ databases">
        <title>Genome insight into feeding habits of ladybird beetles.</title>
        <authorList>
            <person name="Li H.-S."/>
            <person name="Huang Y.-H."/>
            <person name="Pang H."/>
        </authorList>
    </citation>
    <scope>NUCLEOTIDE SEQUENCE [LARGE SCALE GENOMIC DNA]</scope>
    <source>
        <strain evidence="2">SYSU_2023b</strain>
        <tissue evidence="2">Whole body</tissue>
    </source>
</reference>
<keyword evidence="3" id="KW-1185">Reference proteome</keyword>
<organism evidence="2 3">
    <name type="scientific">Henosepilachna vigintioctopunctata</name>
    <dbReference type="NCBI Taxonomy" id="420089"/>
    <lineage>
        <taxon>Eukaryota</taxon>
        <taxon>Metazoa</taxon>
        <taxon>Ecdysozoa</taxon>
        <taxon>Arthropoda</taxon>
        <taxon>Hexapoda</taxon>
        <taxon>Insecta</taxon>
        <taxon>Pterygota</taxon>
        <taxon>Neoptera</taxon>
        <taxon>Endopterygota</taxon>
        <taxon>Coleoptera</taxon>
        <taxon>Polyphaga</taxon>
        <taxon>Cucujiformia</taxon>
        <taxon>Coccinelloidea</taxon>
        <taxon>Coccinellidae</taxon>
        <taxon>Epilachninae</taxon>
        <taxon>Epilachnini</taxon>
        <taxon>Henosepilachna</taxon>
    </lineage>
</organism>
<evidence type="ECO:0000256" key="1">
    <source>
        <dbReference type="SAM" id="Phobius"/>
    </source>
</evidence>
<evidence type="ECO:0000313" key="2">
    <source>
        <dbReference type="EMBL" id="KAK9887820.1"/>
    </source>
</evidence>
<keyword evidence="1" id="KW-1133">Transmembrane helix</keyword>
<evidence type="ECO:0000313" key="3">
    <source>
        <dbReference type="Proteomes" id="UP001431783"/>
    </source>
</evidence>